<comment type="caution">
    <text evidence="2">The sequence shown here is derived from an EMBL/GenBank/DDBJ whole genome shotgun (WGS) entry which is preliminary data.</text>
</comment>
<dbReference type="OrthoDB" id="10261348at2759"/>
<dbReference type="SMR" id="A0A232FJ64"/>
<evidence type="ECO:0000256" key="1">
    <source>
        <dbReference type="SAM" id="MobiDB-lite"/>
    </source>
</evidence>
<evidence type="ECO:0008006" key="4">
    <source>
        <dbReference type="Google" id="ProtNLM"/>
    </source>
</evidence>
<dbReference type="PANTHER" id="PTHR31551">
    <property type="entry name" value="PRE-MRNA-SPLICING FACTOR CWF18"/>
    <property type="match status" value="1"/>
</dbReference>
<feature type="compositionally biased region" description="Basic and acidic residues" evidence="1">
    <location>
        <begin position="26"/>
        <end position="37"/>
    </location>
</feature>
<keyword evidence="3" id="KW-1185">Reference proteome</keyword>
<dbReference type="Pfam" id="PF08315">
    <property type="entry name" value="cwf18"/>
    <property type="match status" value="1"/>
</dbReference>
<dbReference type="GO" id="GO:0071014">
    <property type="term" value="C:post-mRNA release spliceosomal complex"/>
    <property type="evidence" value="ECO:0007669"/>
    <property type="project" value="TreeGrafter"/>
</dbReference>
<feature type="region of interest" description="Disordered" evidence="1">
    <location>
        <begin position="20"/>
        <end position="46"/>
    </location>
</feature>
<dbReference type="EMBL" id="NNAY01000153">
    <property type="protein sequence ID" value="OXU30519.1"/>
    <property type="molecule type" value="Genomic_DNA"/>
</dbReference>
<sequence length="149" mass="16766">MTEEKVGTLVEEALKRKQRLQSLKRKKDESAQDKSITDKLPAPRFRSYKPQDESLKKIALEDAKAGDVEAEVQDQLEAATAKPVIEELDISNLAPQKPDYDLKRHVAKKLDKLTRRTQKAIAELIMDRLKAEQDLATAVNIGSEVSSKN</sequence>
<dbReference type="GO" id="GO:0005684">
    <property type="term" value="C:U2-type spliceosomal complex"/>
    <property type="evidence" value="ECO:0007669"/>
    <property type="project" value="TreeGrafter"/>
</dbReference>
<reference evidence="2 3" key="1">
    <citation type="journal article" date="2017" name="Curr. Biol.">
        <title>The Evolution of Venom by Co-option of Single-Copy Genes.</title>
        <authorList>
            <person name="Martinson E.O."/>
            <person name="Mrinalini"/>
            <person name="Kelkar Y.D."/>
            <person name="Chang C.H."/>
            <person name="Werren J.H."/>
        </authorList>
    </citation>
    <scope>NUCLEOTIDE SEQUENCE [LARGE SCALE GENOMIC DNA]</scope>
    <source>
        <strain evidence="2 3">Alberta</strain>
        <tissue evidence="2">Whole body</tissue>
    </source>
</reference>
<name>A0A232FJ64_9HYME</name>
<dbReference type="STRING" id="543379.A0A232FJ64"/>
<evidence type="ECO:0000313" key="2">
    <source>
        <dbReference type="EMBL" id="OXU30519.1"/>
    </source>
</evidence>
<dbReference type="PANTHER" id="PTHR31551:SF1">
    <property type="entry name" value="COILED-COIL DOMAIN-CONTAINING PROTEIN 12"/>
    <property type="match status" value="1"/>
</dbReference>
<organism evidence="2 3">
    <name type="scientific">Trichomalopsis sarcophagae</name>
    <dbReference type="NCBI Taxonomy" id="543379"/>
    <lineage>
        <taxon>Eukaryota</taxon>
        <taxon>Metazoa</taxon>
        <taxon>Ecdysozoa</taxon>
        <taxon>Arthropoda</taxon>
        <taxon>Hexapoda</taxon>
        <taxon>Insecta</taxon>
        <taxon>Pterygota</taxon>
        <taxon>Neoptera</taxon>
        <taxon>Endopterygota</taxon>
        <taxon>Hymenoptera</taxon>
        <taxon>Apocrita</taxon>
        <taxon>Proctotrupomorpha</taxon>
        <taxon>Chalcidoidea</taxon>
        <taxon>Pteromalidae</taxon>
        <taxon>Pteromalinae</taxon>
        <taxon>Trichomalopsis</taxon>
    </lineage>
</organism>
<dbReference type="AlphaFoldDB" id="A0A232FJ64"/>
<evidence type="ECO:0000313" key="3">
    <source>
        <dbReference type="Proteomes" id="UP000215335"/>
    </source>
</evidence>
<dbReference type="InterPro" id="IPR013169">
    <property type="entry name" value="mRNA_splic_Cwf18-like"/>
</dbReference>
<protein>
    <recommendedName>
        <fullName evidence="4">Coiled-coil domain-containing protein 12</fullName>
    </recommendedName>
</protein>
<proteinExistence type="predicted"/>
<gene>
    <name evidence="2" type="ORF">TSAR_007322</name>
</gene>
<accession>A0A232FJ64</accession>
<dbReference type="Proteomes" id="UP000215335">
    <property type="component" value="Unassembled WGS sequence"/>
</dbReference>